<dbReference type="GO" id="GO:0005634">
    <property type="term" value="C:nucleus"/>
    <property type="evidence" value="ECO:0007669"/>
    <property type="project" value="TreeGrafter"/>
</dbReference>
<dbReference type="Gene3D" id="3.40.50.300">
    <property type="entry name" value="P-loop containing nucleotide triphosphate hydrolases"/>
    <property type="match status" value="1"/>
</dbReference>
<evidence type="ECO:0000259" key="6">
    <source>
        <dbReference type="PROSITE" id="PS51194"/>
    </source>
</evidence>
<feature type="domain" description="Helicase ATP-binding" evidence="5">
    <location>
        <begin position="369"/>
        <end position="570"/>
    </location>
</feature>
<dbReference type="InterPro" id="IPR027417">
    <property type="entry name" value="P-loop_NTPase"/>
</dbReference>
<dbReference type="GO" id="GO:0008094">
    <property type="term" value="F:ATP-dependent activity, acting on DNA"/>
    <property type="evidence" value="ECO:0007669"/>
    <property type="project" value="TreeGrafter"/>
</dbReference>
<feature type="compositionally biased region" description="Polar residues" evidence="4">
    <location>
        <begin position="1166"/>
        <end position="1177"/>
    </location>
</feature>
<dbReference type="PROSITE" id="PS51192">
    <property type="entry name" value="HELICASE_ATP_BIND_1"/>
    <property type="match status" value="1"/>
</dbReference>
<dbReference type="SMART" id="SM00490">
    <property type="entry name" value="HELICc"/>
    <property type="match status" value="1"/>
</dbReference>
<dbReference type="STRING" id="2060905.A0A2B7WEW3"/>
<name>A0A2B7WEW3_9EURO</name>
<evidence type="ECO:0000256" key="2">
    <source>
        <dbReference type="ARBA" id="ARBA00022801"/>
    </source>
</evidence>
<dbReference type="AlphaFoldDB" id="A0A2B7WEW3"/>
<feature type="compositionally biased region" description="Polar residues" evidence="4">
    <location>
        <begin position="1053"/>
        <end position="1062"/>
    </location>
</feature>
<dbReference type="PROSITE" id="PS51194">
    <property type="entry name" value="HELICASE_CTER"/>
    <property type="match status" value="1"/>
</dbReference>
<keyword evidence="1" id="KW-0547">Nucleotide-binding</keyword>
<evidence type="ECO:0000313" key="7">
    <source>
        <dbReference type="EMBL" id="PGG95128.1"/>
    </source>
</evidence>
<dbReference type="GO" id="GO:0006281">
    <property type="term" value="P:DNA repair"/>
    <property type="evidence" value="ECO:0007669"/>
    <property type="project" value="TreeGrafter"/>
</dbReference>
<dbReference type="Gene3D" id="3.40.50.10810">
    <property type="entry name" value="Tandem AAA-ATPase domain"/>
    <property type="match status" value="1"/>
</dbReference>
<dbReference type="InterPro" id="IPR049730">
    <property type="entry name" value="SNF2/RAD54-like_C"/>
</dbReference>
<evidence type="ECO:0000259" key="5">
    <source>
        <dbReference type="PROSITE" id="PS51192"/>
    </source>
</evidence>
<evidence type="ECO:0000256" key="3">
    <source>
        <dbReference type="ARBA" id="ARBA00022840"/>
    </source>
</evidence>
<reference evidence="7 8" key="1">
    <citation type="submission" date="2017-10" db="EMBL/GenBank/DDBJ databases">
        <title>Comparative genomics in systemic dimorphic fungi from Ajellomycetaceae.</title>
        <authorList>
            <person name="Munoz J.F."/>
            <person name="Mcewen J.G."/>
            <person name="Clay O.K."/>
            <person name="Cuomo C.A."/>
        </authorList>
    </citation>
    <scope>NUCLEOTIDE SEQUENCE [LARGE SCALE GENOMIC DNA]</scope>
    <source>
        <strain evidence="7 8">UAMH130</strain>
    </source>
</reference>
<proteinExistence type="predicted"/>
<dbReference type="PANTHER" id="PTHR45626">
    <property type="entry name" value="TRANSCRIPTION TERMINATION FACTOR 2-RELATED"/>
    <property type="match status" value="1"/>
</dbReference>
<dbReference type="InterPro" id="IPR014001">
    <property type="entry name" value="Helicase_ATP-bd"/>
</dbReference>
<feature type="domain" description="Helicase C-terminal" evidence="6">
    <location>
        <begin position="824"/>
        <end position="988"/>
    </location>
</feature>
<dbReference type="InterPro" id="IPR050628">
    <property type="entry name" value="SNF2_RAD54_helicase_TF"/>
</dbReference>
<organism evidence="7 8">
    <name type="scientific">Blastomyces parvus</name>
    <dbReference type="NCBI Taxonomy" id="2060905"/>
    <lineage>
        <taxon>Eukaryota</taxon>
        <taxon>Fungi</taxon>
        <taxon>Dikarya</taxon>
        <taxon>Ascomycota</taxon>
        <taxon>Pezizomycotina</taxon>
        <taxon>Eurotiomycetes</taxon>
        <taxon>Eurotiomycetidae</taxon>
        <taxon>Onygenales</taxon>
        <taxon>Ajellomycetaceae</taxon>
        <taxon>Blastomyces</taxon>
    </lineage>
</organism>
<feature type="compositionally biased region" description="Basic residues" evidence="4">
    <location>
        <begin position="1211"/>
        <end position="1220"/>
    </location>
</feature>
<sequence>APPVKIPGVNVKTDGKEPSNNASFIAGYLHFENTHKLWEFLDNPPASDHLHKFNTTYNSFAHEAMKNTKVDAIHALFRNPALKDDILKPTLPDFEESGIGKDTAPIFAWVWYTYHLMKMSPAGVFKDSQLDIDDLSPAAVPPEDFHRAYFALCFFRRQKRKVKGGKTPKRQNKPAETIEYMKEDVDDIPEASNTLPEDQDFLDDLDENYIGQHAELDPDDFVENAGPGQKGEPNVHEDPHQVFMIANVASKSAKRRGKLSPLALKQVLAFLGGKCTIQNEELKDPELETHRFISTMVSNADAADLAPEIALVDRQLLKTYDQCSAREPTYREACKRLGLDPVSPRVQLTTEKSVTLKPWQVQGVDFILAREAKEIRGGGLADACGLGKTMQMLMAIFLAPKFHGETKPTLILCPANIIDVWITECKKFFGSVLNLRVYHRDRQQISDPIRKDMTISDSELGSFLDGLKATPAIESRTVVISSYQTWSQRTQVVTNMETATRKSDQKKSCKYSDCFARLVLDEAHHVKSMNADAHAVVQSMDYSFVWFNTATPALNKVSDLVGYLNLIWRETWVDPALALPSVVAGDEDGDESDDERTKKINRDPGFIRGCFASAEIDEDALPVHLLSPGWFRALLSKGDMPLTDCYEIVPKILQTMFLRRSMTSKTVEIINGELINTTIGDSIPSYMICTVDLRFDNHTQAKHDEMYYPLVKQLVGSGVPGQAATLADGLPDKASDAARINFKAFRRLSHSSVTPKMELFSRTRFEDNHAVHVRKWAGRYDDKGFTFFFTRTVQDPNVITPQDNISVACFLALDSPKLQYLCRKISEVVIDGKEILGIVLRWPHTFWLVEMFLHALGIKYGTIHAGMTLEERNEMINLVNSGSSGFQVLVFSFQCGSTGLNLHHTLSNLVIFEVPVNMNTLLQTIGRVHRLGQTKHQKIWILSQLHTFNRSEEYNMVKKMVGEVAANNAEAIGNYVSQQVAQELEKRQAAGTLGEITITEEIREEVRSQAVLAASDRIVCEMIGMAYSRQGFDDWSVLYDGDETDDPLPPPTQSNLLPSNAKATPRKPAKSVSSTSPAPNQKGKGKGKGKQLQFVAKKGKSKLATEGDATPGPSGSGRLSVINEEGGSDDDFNQVIDAPTPKLPTYSDDDNSYEELEEMAAEKSTIPESSMGRTEASSIDWMASSPGSAHKRKAGEDNDDNEDDKGSGHTAAKRQRKTMN</sequence>
<keyword evidence="8" id="KW-1185">Reference proteome</keyword>
<feature type="non-terminal residue" evidence="7">
    <location>
        <position position="1"/>
    </location>
</feature>
<keyword evidence="2" id="KW-0378">Hydrolase</keyword>
<dbReference type="InterPro" id="IPR000330">
    <property type="entry name" value="SNF2_N"/>
</dbReference>
<dbReference type="CDD" id="cd18793">
    <property type="entry name" value="SF2_C_SNF"/>
    <property type="match status" value="1"/>
</dbReference>
<dbReference type="Pfam" id="PF00176">
    <property type="entry name" value="SNF2-rel_dom"/>
    <property type="match status" value="1"/>
</dbReference>
<dbReference type="PANTHER" id="PTHR45626:SF22">
    <property type="entry name" value="DNA REPAIR PROTEIN RAD5"/>
    <property type="match status" value="1"/>
</dbReference>
<dbReference type="GO" id="GO:0005524">
    <property type="term" value="F:ATP binding"/>
    <property type="evidence" value="ECO:0007669"/>
    <property type="project" value="UniProtKB-KW"/>
</dbReference>
<evidence type="ECO:0000313" key="8">
    <source>
        <dbReference type="Proteomes" id="UP000224080"/>
    </source>
</evidence>
<dbReference type="SUPFAM" id="SSF52540">
    <property type="entry name" value="P-loop containing nucleoside triphosphate hydrolases"/>
    <property type="match status" value="2"/>
</dbReference>
<evidence type="ECO:0000256" key="1">
    <source>
        <dbReference type="ARBA" id="ARBA00022741"/>
    </source>
</evidence>
<gene>
    <name evidence="7" type="ORF">GX51_08320</name>
</gene>
<dbReference type="Pfam" id="PF00271">
    <property type="entry name" value="Helicase_C"/>
    <property type="match status" value="1"/>
</dbReference>
<dbReference type="SMART" id="SM00487">
    <property type="entry name" value="DEXDc"/>
    <property type="match status" value="1"/>
</dbReference>
<dbReference type="OrthoDB" id="4170557at2759"/>
<keyword evidence="3" id="KW-0067">ATP-binding</keyword>
<accession>A0A2B7WEW3</accession>
<protein>
    <submittedName>
        <fullName evidence="7">Uncharacterized protein</fullName>
    </submittedName>
</protein>
<dbReference type="InterPro" id="IPR038718">
    <property type="entry name" value="SNF2-like_sf"/>
</dbReference>
<dbReference type="GO" id="GO:0016787">
    <property type="term" value="F:hydrolase activity"/>
    <property type="evidence" value="ECO:0007669"/>
    <property type="project" value="UniProtKB-KW"/>
</dbReference>
<dbReference type="EMBL" id="PDNC01000278">
    <property type="protein sequence ID" value="PGG95128.1"/>
    <property type="molecule type" value="Genomic_DNA"/>
</dbReference>
<evidence type="ECO:0000256" key="4">
    <source>
        <dbReference type="SAM" id="MobiDB-lite"/>
    </source>
</evidence>
<feature type="compositionally biased region" description="Acidic residues" evidence="4">
    <location>
        <begin position="1147"/>
        <end position="1159"/>
    </location>
</feature>
<feature type="region of interest" description="Disordered" evidence="4">
    <location>
        <begin position="1038"/>
        <end position="1220"/>
    </location>
</feature>
<comment type="caution">
    <text evidence="7">The sequence shown here is derived from an EMBL/GenBank/DDBJ whole genome shotgun (WGS) entry which is preliminary data.</text>
</comment>
<dbReference type="Proteomes" id="UP000224080">
    <property type="component" value="Unassembled WGS sequence"/>
</dbReference>
<dbReference type="InterPro" id="IPR001650">
    <property type="entry name" value="Helicase_C-like"/>
</dbReference>